<dbReference type="GO" id="GO:0005886">
    <property type="term" value="C:plasma membrane"/>
    <property type="evidence" value="ECO:0007669"/>
    <property type="project" value="UniProtKB-SubCell"/>
</dbReference>
<gene>
    <name evidence="7" type="ORF">NIES593_06560</name>
</gene>
<reference evidence="7 8" key="1">
    <citation type="submission" date="2016-11" db="EMBL/GenBank/DDBJ databases">
        <title>Draft Genome Sequences of Nine Cyanobacterial Strains from Diverse Habitats.</title>
        <authorList>
            <person name="Zhu T."/>
            <person name="Hou S."/>
            <person name="Lu X."/>
            <person name="Hess W.R."/>
        </authorList>
    </citation>
    <scope>NUCLEOTIDE SEQUENCE [LARGE SCALE GENOMIC DNA]</scope>
    <source>
        <strain evidence="7 8">NIES-593</strain>
    </source>
</reference>
<dbReference type="EMBL" id="MRCB01000005">
    <property type="protein sequence ID" value="OKH24873.1"/>
    <property type="molecule type" value="Genomic_DNA"/>
</dbReference>
<feature type="transmembrane region" description="Helical" evidence="6">
    <location>
        <begin position="37"/>
        <end position="56"/>
    </location>
</feature>
<evidence type="ECO:0000256" key="5">
    <source>
        <dbReference type="ARBA" id="ARBA00023136"/>
    </source>
</evidence>
<name>A0A1U7HMQ5_9CYAN</name>
<feature type="transmembrane region" description="Helical" evidence="6">
    <location>
        <begin position="6"/>
        <end position="25"/>
    </location>
</feature>
<feature type="transmembrane region" description="Helical" evidence="6">
    <location>
        <begin position="76"/>
        <end position="96"/>
    </location>
</feature>
<accession>A0A1U7HMQ5</accession>
<dbReference type="Proteomes" id="UP000186868">
    <property type="component" value="Unassembled WGS sequence"/>
</dbReference>
<dbReference type="PANTHER" id="PTHR39087">
    <property type="entry name" value="UPF0104 MEMBRANE PROTEIN MJ1595"/>
    <property type="match status" value="1"/>
</dbReference>
<comment type="caution">
    <text evidence="7">The sequence shown here is derived from an EMBL/GenBank/DDBJ whole genome shotgun (WGS) entry which is preliminary data.</text>
</comment>
<feature type="transmembrane region" description="Helical" evidence="6">
    <location>
        <begin position="150"/>
        <end position="171"/>
    </location>
</feature>
<evidence type="ECO:0000256" key="6">
    <source>
        <dbReference type="SAM" id="Phobius"/>
    </source>
</evidence>
<evidence type="ECO:0000313" key="7">
    <source>
        <dbReference type="EMBL" id="OKH24873.1"/>
    </source>
</evidence>
<evidence type="ECO:0000256" key="4">
    <source>
        <dbReference type="ARBA" id="ARBA00022989"/>
    </source>
</evidence>
<dbReference type="STRING" id="1921803.NIES593_06560"/>
<protein>
    <recommendedName>
        <fullName evidence="9">TIGR00374 family protein</fullName>
    </recommendedName>
</protein>
<dbReference type="NCBIfam" id="TIGR00374">
    <property type="entry name" value="flippase-like domain"/>
    <property type="match status" value="1"/>
</dbReference>
<evidence type="ECO:0000256" key="1">
    <source>
        <dbReference type="ARBA" id="ARBA00004651"/>
    </source>
</evidence>
<keyword evidence="5 6" id="KW-0472">Membrane</keyword>
<keyword evidence="8" id="KW-1185">Reference proteome</keyword>
<keyword evidence="3 6" id="KW-0812">Transmembrane</keyword>
<dbReference type="Pfam" id="PF03706">
    <property type="entry name" value="LPG_synthase_TM"/>
    <property type="match status" value="1"/>
</dbReference>
<feature type="transmembrane region" description="Helical" evidence="6">
    <location>
        <begin position="262"/>
        <end position="278"/>
    </location>
</feature>
<comment type="subcellular location">
    <subcellularLocation>
        <location evidence="1">Cell membrane</location>
        <topology evidence="1">Multi-pass membrane protein</topology>
    </subcellularLocation>
</comment>
<feature type="transmembrane region" description="Helical" evidence="6">
    <location>
        <begin position="211"/>
        <end position="230"/>
    </location>
</feature>
<organism evidence="7 8">
    <name type="scientific">Hydrococcus rivularis NIES-593</name>
    <dbReference type="NCBI Taxonomy" id="1921803"/>
    <lineage>
        <taxon>Bacteria</taxon>
        <taxon>Bacillati</taxon>
        <taxon>Cyanobacteriota</taxon>
        <taxon>Cyanophyceae</taxon>
        <taxon>Pleurocapsales</taxon>
        <taxon>Hydrococcaceae</taxon>
        <taxon>Hydrococcus</taxon>
    </lineage>
</organism>
<dbReference type="InterPro" id="IPR022791">
    <property type="entry name" value="L-PG_synthase/AglD"/>
</dbReference>
<keyword evidence="2" id="KW-1003">Cell membrane</keyword>
<evidence type="ECO:0000256" key="2">
    <source>
        <dbReference type="ARBA" id="ARBA00022475"/>
    </source>
</evidence>
<evidence type="ECO:0000313" key="8">
    <source>
        <dbReference type="Proteomes" id="UP000186868"/>
    </source>
</evidence>
<proteinExistence type="predicted"/>
<dbReference type="AlphaFoldDB" id="A0A1U7HMQ5"/>
<feature type="transmembrane region" description="Helical" evidence="6">
    <location>
        <begin position="284"/>
        <end position="309"/>
    </location>
</feature>
<feature type="transmembrane region" description="Helical" evidence="6">
    <location>
        <begin position="117"/>
        <end position="144"/>
    </location>
</feature>
<evidence type="ECO:0008006" key="9">
    <source>
        <dbReference type="Google" id="ProtNLM"/>
    </source>
</evidence>
<dbReference type="RefSeq" id="WP_073598818.1">
    <property type="nucleotide sequence ID" value="NZ_MRCB01000005.1"/>
</dbReference>
<dbReference type="OrthoDB" id="9786506at2"/>
<evidence type="ECO:0000256" key="3">
    <source>
        <dbReference type="ARBA" id="ARBA00022692"/>
    </source>
</evidence>
<keyword evidence="4 6" id="KW-1133">Transmembrane helix</keyword>
<dbReference type="PANTHER" id="PTHR39087:SF2">
    <property type="entry name" value="UPF0104 MEMBRANE PROTEIN MJ1595"/>
    <property type="match status" value="1"/>
</dbReference>
<sequence length="317" mass="34594">MTISHWRNFARGAIGIAIGAAFLWLSLRQTSWEQVSAILFQSNVGWLFISLGFYVADLWLRVSRWRILLCDIKTLSFQSVGIALIVGYAANVVLPARLGELVRADFAGRRYRLSRSAMVGSILAERVLDGLIVVLYLVLGQLFIPDHPLLSSLTAVSALLFISIFIALLLLGKKSGSGKDWLDRFPNAISSRVESFRQGLSVMRGVGAVRVVNLSLIIWLLEALVIWSVLKAVNVSLGVWEMLLVTGVTSLSSLIPSAPGFVGTYQYAFAFTLGLLAYKPAQGIAAATAIQVFLMGSLVVVGLGLYMYLNLVKPDRS</sequence>